<dbReference type="SUPFAM" id="SSF100950">
    <property type="entry name" value="NagB/RpiA/CoA transferase-like"/>
    <property type="match status" value="1"/>
</dbReference>
<dbReference type="GO" id="GO:0009396">
    <property type="term" value="P:folic acid-containing compound biosynthetic process"/>
    <property type="evidence" value="ECO:0007669"/>
    <property type="project" value="TreeGrafter"/>
</dbReference>
<dbReference type="EC" id="6.3.3.2" evidence="5 7"/>
<dbReference type="InterPro" id="IPR002698">
    <property type="entry name" value="FTHF_cligase"/>
</dbReference>
<dbReference type="InterPro" id="IPR037171">
    <property type="entry name" value="NagB/RpiA_transferase-like"/>
</dbReference>
<evidence type="ECO:0000256" key="6">
    <source>
        <dbReference type="PIRSR" id="PIRSR006806-1"/>
    </source>
</evidence>
<keyword evidence="2 6" id="KW-0547">Nucleotide-binding</keyword>
<comment type="cofactor">
    <cofactor evidence="7">
        <name>Mg(2+)</name>
        <dbReference type="ChEBI" id="CHEBI:18420"/>
    </cofactor>
</comment>
<evidence type="ECO:0000256" key="2">
    <source>
        <dbReference type="ARBA" id="ARBA00022741"/>
    </source>
</evidence>
<evidence type="ECO:0000256" key="5">
    <source>
        <dbReference type="ARBA" id="ARBA00038966"/>
    </source>
</evidence>
<evidence type="ECO:0000256" key="7">
    <source>
        <dbReference type="RuleBase" id="RU361279"/>
    </source>
</evidence>
<keyword evidence="9" id="KW-1185">Reference proteome</keyword>
<name>A0A177BCP2_9BILA</name>
<dbReference type="GO" id="GO:0005524">
    <property type="term" value="F:ATP binding"/>
    <property type="evidence" value="ECO:0007669"/>
    <property type="project" value="UniProtKB-KW"/>
</dbReference>
<dbReference type="OrthoDB" id="2015992at2759"/>
<dbReference type="EMBL" id="LWCA01000006">
    <property type="protein sequence ID" value="OAF72059.1"/>
    <property type="molecule type" value="Genomic_DNA"/>
</dbReference>
<dbReference type="PIRSF" id="PIRSF006806">
    <property type="entry name" value="FTHF_cligase"/>
    <property type="match status" value="1"/>
</dbReference>
<feature type="binding site" evidence="6">
    <location>
        <position position="50"/>
    </location>
    <ligand>
        <name>substrate</name>
    </ligand>
</feature>
<dbReference type="GO" id="GO:0046872">
    <property type="term" value="F:metal ion binding"/>
    <property type="evidence" value="ECO:0007669"/>
    <property type="project" value="UniProtKB-KW"/>
</dbReference>
<feature type="binding site" evidence="6">
    <location>
        <position position="55"/>
    </location>
    <ligand>
        <name>substrate</name>
    </ligand>
</feature>
<keyword evidence="7" id="KW-0460">Magnesium</keyword>
<comment type="similarity">
    <text evidence="1 7">Belongs to the 5-formyltetrahydrofolate cyclo-ligase family.</text>
</comment>
<dbReference type="GO" id="GO:0035999">
    <property type="term" value="P:tetrahydrofolate interconversion"/>
    <property type="evidence" value="ECO:0007669"/>
    <property type="project" value="TreeGrafter"/>
</dbReference>
<evidence type="ECO:0000256" key="4">
    <source>
        <dbReference type="ARBA" id="ARBA00036539"/>
    </source>
</evidence>
<reference evidence="8 9" key="1">
    <citation type="submission" date="2016-04" db="EMBL/GenBank/DDBJ databases">
        <title>The genome of Intoshia linei affirms orthonectids as highly simplified spiralians.</title>
        <authorList>
            <person name="Mikhailov K.V."/>
            <person name="Slusarev G.S."/>
            <person name="Nikitin M.A."/>
            <person name="Logacheva M.D."/>
            <person name="Penin A."/>
            <person name="Aleoshin V."/>
            <person name="Panchin Y.V."/>
        </authorList>
    </citation>
    <scope>NUCLEOTIDE SEQUENCE [LARGE SCALE GENOMIC DNA]</scope>
    <source>
        <strain evidence="8">Intl2013</strain>
        <tissue evidence="8">Whole animal</tissue>
    </source>
</reference>
<dbReference type="PANTHER" id="PTHR23407:SF1">
    <property type="entry name" value="5-FORMYLTETRAHYDROFOLATE CYCLO-LIGASE"/>
    <property type="match status" value="1"/>
</dbReference>
<dbReference type="PANTHER" id="PTHR23407">
    <property type="entry name" value="ATPASE INHIBITOR/5-FORMYLTETRAHYDROFOLATE CYCLO-LIGASE"/>
    <property type="match status" value="1"/>
</dbReference>
<accession>A0A177BCP2</accession>
<comment type="caution">
    <text evidence="8">The sequence shown here is derived from an EMBL/GenBank/DDBJ whole genome shotgun (WGS) entry which is preliminary data.</text>
</comment>
<dbReference type="GO" id="GO:0005739">
    <property type="term" value="C:mitochondrion"/>
    <property type="evidence" value="ECO:0007669"/>
    <property type="project" value="TreeGrafter"/>
</dbReference>
<dbReference type="NCBIfam" id="TIGR02727">
    <property type="entry name" value="MTHFS_bact"/>
    <property type="match status" value="1"/>
</dbReference>
<keyword evidence="3 6" id="KW-0067">ATP-binding</keyword>
<dbReference type="InterPro" id="IPR024185">
    <property type="entry name" value="FTHF_cligase-like_sf"/>
</dbReference>
<evidence type="ECO:0000313" key="9">
    <source>
        <dbReference type="Proteomes" id="UP000078046"/>
    </source>
</evidence>
<dbReference type="Gene3D" id="3.40.50.10420">
    <property type="entry name" value="NagB/RpiA/CoA transferase-like"/>
    <property type="match status" value="1"/>
</dbReference>
<gene>
    <name evidence="8" type="ORF">A3Q56_00150</name>
</gene>
<dbReference type="AlphaFoldDB" id="A0A177BCP2"/>
<evidence type="ECO:0000313" key="8">
    <source>
        <dbReference type="EMBL" id="OAF72059.1"/>
    </source>
</evidence>
<proteinExistence type="inferred from homology"/>
<dbReference type="Proteomes" id="UP000078046">
    <property type="component" value="Unassembled WGS sequence"/>
</dbReference>
<sequence>MSLKEKIRKEIKEILLNLSFHDRKTKSLNIFNQLKQNTTFQKCKKIGLYLNMHDEVNTENLIKYSFRKKKEIYIPYFDDKEMTMVRLPNYKQLKKTTLKLNVRQFDVSKLNKIDSVSAKGFLKLDLIILPGRAFTKYGVRLGRGKGYFDKYLCECTKQYLFPHLMGICFREQLYEQIPKYKHDINVNTPTL</sequence>
<evidence type="ECO:0000256" key="3">
    <source>
        <dbReference type="ARBA" id="ARBA00022840"/>
    </source>
</evidence>
<protein>
    <recommendedName>
        <fullName evidence="5 7">5-formyltetrahydrofolate cyclo-ligase</fullName>
        <ecNumber evidence="5 7">6.3.3.2</ecNumber>
    </recommendedName>
</protein>
<keyword evidence="7" id="KW-0479">Metal-binding</keyword>
<feature type="binding site" evidence="6">
    <location>
        <begin position="4"/>
        <end position="8"/>
    </location>
    <ligand>
        <name>ATP</name>
        <dbReference type="ChEBI" id="CHEBI:30616"/>
    </ligand>
</feature>
<dbReference type="GO" id="GO:0030272">
    <property type="term" value="F:5-formyltetrahydrofolate cyclo-ligase activity"/>
    <property type="evidence" value="ECO:0007669"/>
    <property type="project" value="UniProtKB-EC"/>
</dbReference>
<organism evidence="8 9">
    <name type="scientific">Intoshia linei</name>
    <dbReference type="NCBI Taxonomy" id="1819745"/>
    <lineage>
        <taxon>Eukaryota</taxon>
        <taxon>Metazoa</taxon>
        <taxon>Spiralia</taxon>
        <taxon>Lophotrochozoa</taxon>
        <taxon>Mesozoa</taxon>
        <taxon>Orthonectida</taxon>
        <taxon>Rhopaluridae</taxon>
        <taxon>Intoshia</taxon>
    </lineage>
</organism>
<dbReference type="Pfam" id="PF01812">
    <property type="entry name" value="5-FTHF_cyc-lig"/>
    <property type="match status" value="1"/>
</dbReference>
<evidence type="ECO:0000256" key="1">
    <source>
        <dbReference type="ARBA" id="ARBA00010638"/>
    </source>
</evidence>
<comment type="catalytic activity">
    <reaction evidence="4 7">
        <text>(6S)-5-formyl-5,6,7,8-tetrahydrofolate + ATP = (6R)-5,10-methenyltetrahydrofolate + ADP + phosphate</text>
        <dbReference type="Rhea" id="RHEA:10488"/>
        <dbReference type="ChEBI" id="CHEBI:30616"/>
        <dbReference type="ChEBI" id="CHEBI:43474"/>
        <dbReference type="ChEBI" id="CHEBI:57455"/>
        <dbReference type="ChEBI" id="CHEBI:57457"/>
        <dbReference type="ChEBI" id="CHEBI:456216"/>
        <dbReference type="EC" id="6.3.3.2"/>
    </reaction>
</comment>